<evidence type="ECO:0000256" key="1">
    <source>
        <dbReference type="ARBA" id="ARBA00022741"/>
    </source>
</evidence>
<keyword evidence="2" id="KW-0378">Hydrolase</keyword>
<dbReference type="AlphaFoldDB" id="A0A7V7UVH6"/>
<organism evidence="7 8">
    <name type="scientific">Bacillus mesophilum</name>
    <dbReference type="NCBI Taxonomy" id="1071718"/>
    <lineage>
        <taxon>Bacteria</taxon>
        <taxon>Bacillati</taxon>
        <taxon>Bacillota</taxon>
        <taxon>Bacilli</taxon>
        <taxon>Bacillales</taxon>
        <taxon>Bacillaceae</taxon>
        <taxon>Bacillus</taxon>
    </lineage>
</organism>
<dbReference type="SUPFAM" id="SSF52540">
    <property type="entry name" value="P-loop containing nucleoside triphosphate hydrolases"/>
    <property type="match status" value="1"/>
</dbReference>
<comment type="similarity">
    <text evidence="4">Belongs to the SIMIBI class G3E GTPase family. ZNG1 subfamily.</text>
</comment>
<name>A0A7V7UVH6_9BACI</name>
<evidence type="ECO:0000256" key="2">
    <source>
        <dbReference type="ARBA" id="ARBA00022801"/>
    </source>
</evidence>
<comment type="caution">
    <text evidence="7">The sequence shown here is derived from an EMBL/GenBank/DDBJ whole genome shotgun (WGS) entry which is preliminary data.</text>
</comment>
<evidence type="ECO:0000313" key="8">
    <source>
        <dbReference type="Proteomes" id="UP000441354"/>
    </source>
</evidence>
<dbReference type="PANTHER" id="PTHR13748">
    <property type="entry name" value="COBW-RELATED"/>
    <property type="match status" value="1"/>
</dbReference>
<dbReference type="Pfam" id="PF02492">
    <property type="entry name" value="cobW"/>
    <property type="match status" value="1"/>
</dbReference>
<dbReference type="SMART" id="SM00833">
    <property type="entry name" value="CobW_C"/>
    <property type="match status" value="1"/>
</dbReference>
<feature type="domain" description="CobW C-terminal" evidence="6">
    <location>
        <begin position="218"/>
        <end position="304"/>
    </location>
</feature>
<evidence type="ECO:0000256" key="4">
    <source>
        <dbReference type="ARBA" id="ARBA00034320"/>
    </source>
</evidence>
<dbReference type="Pfam" id="PF07683">
    <property type="entry name" value="CobW_C"/>
    <property type="match status" value="1"/>
</dbReference>
<sequence length="315" mass="36044">MKKIEIYILGGFLGSGKSTLLHNLLLEQKSKDKKVAVLMNELGDFSVDSKLLEESIPLRELLDGCICCTIRNELEEQLLTLYQAEQPDIIYIETTGAAHPVEVLDACLSPILAPYISFCRLITVVDAKRWLDREVYSLPIMNLMEEQIKFADMVVVNKVDTINKKEQRQLKNEISSLNINGPKLFTEYAQIDLQEIGIVKKPVLKDTAKLHVHDHLNIQSFSYTFTGHINKTQFEKWIQGLPKSVLRIKGFIVFEEQEEKTVLFQYAYGVPLSLKQDFQFPRTLVVIGENIDIKKMTEELAAMDTKKEVCTFKKS</sequence>
<evidence type="ECO:0000259" key="6">
    <source>
        <dbReference type="SMART" id="SM00833"/>
    </source>
</evidence>
<protein>
    <submittedName>
        <fullName evidence="7">GTP-binding protein</fullName>
    </submittedName>
</protein>
<comment type="catalytic activity">
    <reaction evidence="5">
        <text>GTP + H2O = GDP + phosphate + H(+)</text>
        <dbReference type="Rhea" id="RHEA:19669"/>
        <dbReference type="ChEBI" id="CHEBI:15377"/>
        <dbReference type="ChEBI" id="CHEBI:15378"/>
        <dbReference type="ChEBI" id="CHEBI:37565"/>
        <dbReference type="ChEBI" id="CHEBI:43474"/>
        <dbReference type="ChEBI" id="CHEBI:58189"/>
    </reaction>
    <physiologicalReaction direction="left-to-right" evidence="5">
        <dbReference type="Rhea" id="RHEA:19670"/>
    </physiologicalReaction>
</comment>
<dbReference type="Gene3D" id="3.30.1220.10">
    <property type="entry name" value="CobW-like, C-terminal domain"/>
    <property type="match status" value="1"/>
</dbReference>
<dbReference type="SUPFAM" id="SSF90002">
    <property type="entry name" value="Hypothetical protein YjiA, C-terminal domain"/>
    <property type="match status" value="1"/>
</dbReference>
<gene>
    <name evidence="7" type="ORF">F7732_11980</name>
</gene>
<dbReference type="InterPro" id="IPR027417">
    <property type="entry name" value="P-loop_NTPase"/>
</dbReference>
<evidence type="ECO:0000313" key="7">
    <source>
        <dbReference type="EMBL" id="KAB2332796.1"/>
    </source>
</evidence>
<accession>A0A7V7UVH6</accession>
<evidence type="ECO:0000256" key="3">
    <source>
        <dbReference type="ARBA" id="ARBA00023186"/>
    </source>
</evidence>
<keyword evidence="8" id="KW-1185">Reference proteome</keyword>
<proteinExistence type="inferred from homology"/>
<dbReference type="GO" id="GO:0016787">
    <property type="term" value="F:hydrolase activity"/>
    <property type="evidence" value="ECO:0007669"/>
    <property type="project" value="UniProtKB-KW"/>
</dbReference>
<dbReference type="GO" id="GO:0000166">
    <property type="term" value="F:nucleotide binding"/>
    <property type="evidence" value="ECO:0007669"/>
    <property type="project" value="UniProtKB-KW"/>
</dbReference>
<dbReference type="InterPro" id="IPR036627">
    <property type="entry name" value="CobW-likC_sf"/>
</dbReference>
<keyword evidence="3" id="KW-0143">Chaperone</keyword>
<keyword evidence="1" id="KW-0547">Nucleotide-binding</keyword>
<dbReference type="GO" id="GO:0005737">
    <property type="term" value="C:cytoplasm"/>
    <property type="evidence" value="ECO:0007669"/>
    <property type="project" value="TreeGrafter"/>
</dbReference>
<dbReference type="InterPro" id="IPR011629">
    <property type="entry name" value="CobW-like_C"/>
</dbReference>
<dbReference type="RefSeq" id="WP_151574123.1">
    <property type="nucleotide sequence ID" value="NZ_WBOT01000003.1"/>
</dbReference>
<dbReference type="Proteomes" id="UP000441354">
    <property type="component" value="Unassembled WGS sequence"/>
</dbReference>
<evidence type="ECO:0000256" key="5">
    <source>
        <dbReference type="ARBA" id="ARBA00049117"/>
    </source>
</evidence>
<dbReference type="PANTHER" id="PTHR13748:SF62">
    <property type="entry name" value="COBW DOMAIN-CONTAINING PROTEIN"/>
    <property type="match status" value="1"/>
</dbReference>
<dbReference type="EMBL" id="WBOT01000003">
    <property type="protein sequence ID" value="KAB2332796.1"/>
    <property type="molecule type" value="Genomic_DNA"/>
</dbReference>
<dbReference type="InterPro" id="IPR003495">
    <property type="entry name" value="CobW/HypB/UreG_nucleotide-bd"/>
</dbReference>
<dbReference type="OrthoDB" id="9808822at2"/>
<dbReference type="InterPro" id="IPR051316">
    <property type="entry name" value="Zinc-reg_GTPase_activator"/>
</dbReference>
<dbReference type="Gene3D" id="3.40.50.300">
    <property type="entry name" value="P-loop containing nucleotide triphosphate hydrolases"/>
    <property type="match status" value="1"/>
</dbReference>
<dbReference type="CDD" id="cd03112">
    <property type="entry name" value="CobW-like"/>
    <property type="match status" value="1"/>
</dbReference>
<reference evidence="7 8" key="1">
    <citation type="journal article" date="2014" name="Arch. Microbiol.">
        <title>Bacillus mesophilum sp. nov., strain IITR-54T, a novel 4-chlorobiphenyl dechlorinating bacterium.</title>
        <authorList>
            <person name="Manickam N."/>
            <person name="Singh N.K."/>
            <person name="Bajaj A."/>
            <person name="Kumar R.M."/>
            <person name="Kaur G."/>
            <person name="Kaur N."/>
            <person name="Bala M."/>
            <person name="Kumar A."/>
            <person name="Mayilraj S."/>
        </authorList>
    </citation>
    <scope>NUCLEOTIDE SEQUENCE [LARGE SCALE GENOMIC DNA]</scope>
    <source>
        <strain evidence="7 8">IITR-54</strain>
    </source>
</reference>